<keyword evidence="2" id="KW-0575">Peroxidase</keyword>
<proteinExistence type="predicted"/>
<dbReference type="AlphaFoldDB" id="A0A1P8W8W4"/>
<keyword evidence="3" id="KW-1185">Reference proteome</keyword>
<evidence type="ECO:0000313" key="2">
    <source>
        <dbReference type="EMBL" id="APZ90495.1"/>
    </source>
</evidence>
<evidence type="ECO:0000259" key="1">
    <source>
        <dbReference type="Pfam" id="PF02627"/>
    </source>
</evidence>
<dbReference type="PANTHER" id="PTHR34846">
    <property type="entry name" value="4-CARBOXYMUCONOLACTONE DECARBOXYLASE FAMILY PROTEIN (AFU_ORTHOLOGUE AFUA_6G11590)"/>
    <property type="match status" value="1"/>
</dbReference>
<dbReference type="SUPFAM" id="SSF69118">
    <property type="entry name" value="AhpD-like"/>
    <property type="match status" value="1"/>
</dbReference>
<dbReference type="PANTHER" id="PTHR34846:SF10">
    <property type="entry name" value="CYTOPLASMIC PROTEIN"/>
    <property type="match status" value="1"/>
</dbReference>
<dbReference type="STRING" id="1891926.Fuma_00074"/>
<name>A0A1P8W8W4_9PLAN</name>
<dbReference type="InterPro" id="IPR029032">
    <property type="entry name" value="AhpD-like"/>
</dbReference>
<organism evidence="2 3">
    <name type="scientific">Fuerstiella marisgermanici</name>
    <dbReference type="NCBI Taxonomy" id="1891926"/>
    <lineage>
        <taxon>Bacteria</taxon>
        <taxon>Pseudomonadati</taxon>
        <taxon>Planctomycetota</taxon>
        <taxon>Planctomycetia</taxon>
        <taxon>Planctomycetales</taxon>
        <taxon>Planctomycetaceae</taxon>
        <taxon>Fuerstiella</taxon>
    </lineage>
</organism>
<dbReference type="Pfam" id="PF02627">
    <property type="entry name" value="CMD"/>
    <property type="match status" value="1"/>
</dbReference>
<keyword evidence="2" id="KW-0560">Oxidoreductase</keyword>
<dbReference type="EMBL" id="CP017641">
    <property type="protein sequence ID" value="APZ90495.1"/>
    <property type="molecule type" value="Genomic_DNA"/>
</dbReference>
<dbReference type="InterPro" id="IPR004675">
    <property type="entry name" value="AhpD_core"/>
</dbReference>
<protein>
    <submittedName>
        <fullName evidence="2">Alkylhydroperoxidase AhpD family core domain protein</fullName>
    </submittedName>
</protein>
<dbReference type="InterPro" id="IPR003779">
    <property type="entry name" value="CMD-like"/>
</dbReference>
<dbReference type="NCBIfam" id="TIGR00778">
    <property type="entry name" value="ahpD_dom"/>
    <property type="match status" value="1"/>
</dbReference>
<dbReference type="Gene3D" id="1.20.1290.10">
    <property type="entry name" value="AhpD-like"/>
    <property type="match status" value="1"/>
</dbReference>
<reference evidence="2 3" key="1">
    <citation type="journal article" date="2016" name="Front. Microbiol.">
        <title>Fuerstia marisgermanicae gen. nov., sp. nov., an Unusual Member of the Phylum Planctomycetes from the German Wadden Sea.</title>
        <authorList>
            <person name="Kohn T."/>
            <person name="Heuer A."/>
            <person name="Jogler M."/>
            <person name="Vollmers J."/>
            <person name="Boedeker C."/>
            <person name="Bunk B."/>
            <person name="Rast P."/>
            <person name="Borchert D."/>
            <person name="Glockner I."/>
            <person name="Freese H.M."/>
            <person name="Klenk H.P."/>
            <person name="Overmann J."/>
            <person name="Kaster A.K."/>
            <person name="Rohde M."/>
            <person name="Wiegand S."/>
            <person name="Jogler C."/>
        </authorList>
    </citation>
    <scope>NUCLEOTIDE SEQUENCE [LARGE SCALE GENOMIC DNA]</scope>
    <source>
        <strain evidence="2 3">NH11</strain>
    </source>
</reference>
<evidence type="ECO:0000313" key="3">
    <source>
        <dbReference type="Proteomes" id="UP000187735"/>
    </source>
</evidence>
<accession>A0A1P8W8W4</accession>
<feature type="domain" description="Carboxymuconolactone decarboxylase-like" evidence="1">
    <location>
        <begin position="59"/>
        <end position="123"/>
    </location>
</feature>
<dbReference type="KEGG" id="fmr:Fuma_00074"/>
<dbReference type="GO" id="GO:0051920">
    <property type="term" value="F:peroxiredoxin activity"/>
    <property type="evidence" value="ECO:0007669"/>
    <property type="project" value="InterPro"/>
</dbReference>
<dbReference type="Proteomes" id="UP000187735">
    <property type="component" value="Chromosome"/>
</dbReference>
<sequence>MFVRKWIFAGASCSLEFYPNQPFHRLLWKRNMRADYFQLVSDEIKQLSAIETTMLSYTISQHLLELVKLRVSQINGCAFCVSLHTQQLRLFEETNQRIDLVGVWEEAPCYSERERTAFRWAEALTRLSDGAGVSDDLYESTVREFGDAGVSQLSIAVAMINTWNRLAVPFQTDHRYIESLLKRPATTAQ</sequence>
<gene>
    <name evidence="2" type="ORF">Fuma_00074</name>
</gene>